<evidence type="ECO:0000256" key="2">
    <source>
        <dbReference type="ARBA" id="ARBA00022597"/>
    </source>
</evidence>
<evidence type="ECO:0000256" key="4">
    <source>
        <dbReference type="ARBA" id="ARBA00022683"/>
    </source>
</evidence>
<keyword evidence="4" id="KW-0598">Phosphotransferase system</keyword>
<evidence type="ECO:0000313" key="7">
    <source>
        <dbReference type="Proteomes" id="UP001646157"/>
    </source>
</evidence>
<dbReference type="SUPFAM" id="SSF46973">
    <property type="entry name" value="Enzyme IIa from lactose specific PTS, IIa-lac"/>
    <property type="match status" value="1"/>
</dbReference>
<keyword evidence="2" id="KW-0762">Sugar transport</keyword>
<accession>A0ABS2NJA7</accession>
<sequence length="113" mass="12415">MDSLEVSFQLILHSGNARSYAMEAITLAKKRNFTAALKSLEESGKELTEAHNIQTTLLQTEASGTPIDLSILLVHAQDHLMNSITVKDLAGEMVELYSTIEPLRKEDLSTDGN</sequence>
<dbReference type="PIRSF" id="PIRSF000699">
    <property type="entry name" value="PTS_IILac_III"/>
    <property type="match status" value="1"/>
</dbReference>
<dbReference type="PANTHER" id="PTHR34382">
    <property type="entry name" value="PTS SYSTEM N,N'-DIACETYLCHITOBIOSE-SPECIFIC EIIA COMPONENT"/>
    <property type="match status" value="1"/>
</dbReference>
<organism evidence="6 7">
    <name type="scientific">Rossellomorea pakistanensis</name>
    <dbReference type="NCBI Taxonomy" id="992288"/>
    <lineage>
        <taxon>Bacteria</taxon>
        <taxon>Bacillati</taxon>
        <taxon>Bacillota</taxon>
        <taxon>Bacilli</taxon>
        <taxon>Bacillales</taxon>
        <taxon>Bacillaceae</taxon>
        <taxon>Rossellomorea</taxon>
    </lineage>
</organism>
<evidence type="ECO:0000256" key="1">
    <source>
        <dbReference type="ARBA" id="ARBA00022448"/>
    </source>
</evidence>
<dbReference type="InterPro" id="IPR036542">
    <property type="entry name" value="PTS_IIA_lac/cel_sf"/>
</dbReference>
<dbReference type="PANTHER" id="PTHR34382:SF7">
    <property type="entry name" value="PTS SYSTEM N,N'-DIACETYLCHITOBIOSE-SPECIFIC EIIA COMPONENT"/>
    <property type="match status" value="1"/>
</dbReference>
<evidence type="ECO:0000256" key="3">
    <source>
        <dbReference type="ARBA" id="ARBA00022679"/>
    </source>
</evidence>
<feature type="modified residue" description="Phosphohistidine; by HPr" evidence="5">
    <location>
        <position position="75"/>
    </location>
</feature>
<keyword evidence="1" id="KW-0813">Transport</keyword>
<dbReference type="Gene3D" id="1.20.58.80">
    <property type="entry name" value="Phosphotransferase system, lactose/cellobiose-type IIA subunit"/>
    <property type="match status" value="1"/>
</dbReference>
<protein>
    <submittedName>
        <fullName evidence="6">PTS system cellobiose-specific IIA component</fullName>
    </submittedName>
</protein>
<reference evidence="6 7" key="1">
    <citation type="submission" date="2021-01" db="EMBL/GenBank/DDBJ databases">
        <title>Genomic Encyclopedia of Type Strains, Phase IV (KMG-IV): sequencing the most valuable type-strain genomes for metagenomic binning, comparative biology and taxonomic classification.</title>
        <authorList>
            <person name="Goeker M."/>
        </authorList>
    </citation>
    <scope>NUCLEOTIDE SEQUENCE [LARGE SCALE GENOMIC DNA]</scope>
    <source>
        <strain evidence="6 7">DSM 24834</strain>
    </source>
</reference>
<dbReference type="InterPro" id="IPR003188">
    <property type="entry name" value="PTS_IIA_lac/cel"/>
</dbReference>
<keyword evidence="7" id="KW-1185">Reference proteome</keyword>
<evidence type="ECO:0000313" key="6">
    <source>
        <dbReference type="EMBL" id="MBM7587915.1"/>
    </source>
</evidence>
<dbReference type="RefSeq" id="WP_205175115.1">
    <property type="nucleotide sequence ID" value="NZ_JAFBDZ010000006.1"/>
</dbReference>
<comment type="caution">
    <text evidence="6">The sequence shown here is derived from an EMBL/GenBank/DDBJ whole genome shotgun (WGS) entry which is preliminary data.</text>
</comment>
<dbReference type="PROSITE" id="PS51095">
    <property type="entry name" value="PTS_EIIA_TYPE_3"/>
    <property type="match status" value="1"/>
</dbReference>
<dbReference type="Proteomes" id="UP001646157">
    <property type="component" value="Unassembled WGS sequence"/>
</dbReference>
<dbReference type="EMBL" id="JAFBDZ010000006">
    <property type="protein sequence ID" value="MBM7587915.1"/>
    <property type="molecule type" value="Genomic_DNA"/>
</dbReference>
<dbReference type="Pfam" id="PF02255">
    <property type="entry name" value="PTS_IIA"/>
    <property type="match status" value="1"/>
</dbReference>
<gene>
    <name evidence="6" type="ORF">JOC86_004490</name>
</gene>
<keyword evidence="3" id="KW-0808">Transferase</keyword>
<name>A0ABS2NJA7_9BACI</name>
<evidence type="ECO:0000256" key="5">
    <source>
        <dbReference type="PROSITE-ProRule" id="PRU00418"/>
    </source>
</evidence>
<proteinExistence type="predicted"/>
<dbReference type="CDD" id="cd00215">
    <property type="entry name" value="PTS_IIA_lac"/>
    <property type="match status" value="1"/>
</dbReference>